<keyword evidence="1" id="KW-1133">Transmembrane helix</keyword>
<reference evidence="2" key="1">
    <citation type="submission" date="2021-01" db="EMBL/GenBank/DDBJ databases">
        <title>Whole genome shotgun sequence of Dactylosporangium siamense NBRC 106093.</title>
        <authorList>
            <person name="Komaki H."/>
            <person name="Tamura T."/>
        </authorList>
    </citation>
    <scope>NUCLEOTIDE SEQUENCE</scope>
    <source>
        <strain evidence="2">NBRC 106093</strain>
    </source>
</reference>
<keyword evidence="1" id="KW-0812">Transmembrane</keyword>
<sequence>MTVLSMPCERCGQPGYAAGAELLCATHGGVPDADEVRALVDAGGPSPLWQVATAGFVLLGVAQVGLQAVNIWALRRADAAHLGLLPGAEDTLRAATEAGLMARDGLWACLILFLLWFLMIGVVADRLGFDRRAVLRHWTILVGRVALVPTLVFAALSGRPDGADWETGNAIAASCAHILTTGLLVAYAVIVWRRLRPAPLPDLV</sequence>
<evidence type="ECO:0000313" key="3">
    <source>
        <dbReference type="Proteomes" id="UP000660611"/>
    </source>
</evidence>
<name>A0A919U7H9_9ACTN</name>
<feature type="transmembrane region" description="Helical" evidence="1">
    <location>
        <begin position="105"/>
        <end position="123"/>
    </location>
</feature>
<accession>A0A919U7H9</accession>
<dbReference type="RefSeq" id="WP_203846435.1">
    <property type="nucleotide sequence ID" value="NZ_BAAAVW010000007.1"/>
</dbReference>
<feature type="transmembrane region" description="Helical" evidence="1">
    <location>
        <begin position="135"/>
        <end position="158"/>
    </location>
</feature>
<dbReference type="Proteomes" id="UP000660611">
    <property type="component" value="Unassembled WGS sequence"/>
</dbReference>
<organism evidence="2 3">
    <name type="scientific">Dactylosporangium siamense</name>
    <dbReference type="NCBI Taxonomy" id="685454"/>
    <lineage>
        <taxon>Bacteria</taxon>
        <taxon>Bacillati</taxon>
        <taxon>Actinomycetota</taxon>
        <taxon>Actinomycetes</taxon>
        <taxon>Micromonosporales</taxon>
        <taxon>Micromonosporaceae</taxon>
        <taxon>Dactylosporangium</taxon>
    </lineage>
</organism>
<keyword evidence="1" id="KW-0472">Membrane</keyword>
<gene>
    <name evidence="2" type="ORF">Dsi01nite_026480</name>
</gene>
<protein>
    <recommendedName>
        <fullName evidence="4">DUF2569 family protein</fullName>
    </recommendedName>
</protein>
<keyword evidence="3" id="KW-1185">Reference proteome</keyword>
<dbReference type="AlphaFoldDB" id="A0A919U7H9"/>
<comment type="caution">
    <text evidence="2">The sequence shown here is derived from an EMBL/GenBank/DDBJ whole genome shotgun (WGS) entry which is preliminary data.</text>
</comment>
<evidence type="ECO:0008006" key="4">
    <source>
        <dbReference type="Google" id="ProtNLM"/>
    </source>
</evidence>
<evidence type="ECO:0000313" key="2">
    <source>
        <dbReference type="EMBL" id="GIG44607.1"/>
    </source>
</evidence>
<feature type="transmembrane region" description="Helical" evidence="1">
    <location>
        <begin position="170"/>
        <end position="192"/>
    </location>
</feature>
<dbReference type="EMBL" id="BONQ01000039">
    <property type="protein sequence ID" value="GIG44607.1"/>
    <property type="molecule type" value="Genomic_DNA"/>
</dbReference>
<evidence type="ECO:0000256" key="1">
    <source>
        <dbReference type="SAM" id="Phobius"/>
    </source>
</evidence>
<proteinExistence type="predicted"/>